<evidence type="ECO:0000313" key="2">
    <source>
        <dbReference type="EMBL" id="ACG42894.1"/>
    </source>
</evidence>
<evidence type="ECO:0000256" key="1">
    <source>
        <dbReference type="SAM" id="MobiDB-lite"/>
    </source>
</evidence>
<dbReference type="PANTHER" id="PTHR37238">
    <property type="entry name" value="OS05G0532500 PROTEIN"/>
    <property type="match status" value="1"/>
</dbReference>
<proteinExistence type="evidence at transcript level"/>
<dbReference type="GeneID" id="100277841"/>
<name>B6U0L1_MAIZE</name>
<dbReference type="PANTHER" id="PTHR37238:SF1">
    <property type="entry name" value="OS05G0532500 PROTEIN"/>
    <property type="match status" value="1"/>
</dbReference>
<sequence>MEKQKFLGANSTARRRPLSSLSGNKPSPALQSLICKAHPHADPAAQATTAEVDAALDRLLFARTDLVGIVSQIDELISEALKCQNVSKKATREIESFNGFLTDTKASFKQWSSRLKQALETGLVKTEAIPKNTPGTCLNTAAKGNDKLISCSTKLPDTGSSKNTPGTCLNNAAKGNDKLIRGSSKLPDTYSSQNTPGTCLHTAVKGSGKLISGSSKLPDTDPLESPCSNFTEVDMIVSPSPLVSWNTGSCMVESGKQLFLLTPLPKTKACSSRCQTSKTQMKTVSSTDQLNNLLRPVSKLTISDNNHPDLEQSVKVKESWTSTTTPHVALANKASLEDKLCSPRTFSVQKSRTLPRSCLKTALSSKQQLFSPIPEGRKEEDIDSNGSIGDDKCSSDKISKDLASRYDIYGLNQSNRQVEDPLQWFLSPLKTMVLIDPSEDNQLPTPARSNMGERLDIADDKPIHTPAVHSKALLGTPWKGLESTNLKGRCAGETTLKKELWTRFEAASTNELHFDKVRFQQTDAKCFLDMLEEEAS</sequence>
<protein>
    <submittedName>
        <fullName evidence="2">Uncharacterized protein</fullName>
    </submittedName>
</protein>
<dbReference type="ExpressionAtlas" id="B6U0L1">
    <property type="expression patterns" value="baseline and differential"/>
</dbReference>
<dbReference type="KEGG" id="zma:100277841"/>
<feature type="region of interest" description="Disordered" evidence="1">
    <location>
        <begin position="1"/>
        <end position="25"/>
    </location>
</feature>
<dbReference type="AlphaFoldDB" id="B6U0L1"/>
<reference evidence="2" key="1">
    <citation type="journal article" date="2009" name="Plant Mol. Biol.">
        <title>Insights into corn genes derived from large-scale cDNA sequencing.</title>
        <authorList>
            <person name="Alexandrov N.N."/>
            <person name="Brover V.V."/>
            <person name="Freidin S."/>
            <person name="Troukhan M.E."/>
            <person name="Tatarinova T.V."/>
            <person name="Zhang H."/>
            <person name="Swaller T.J."/>
            <person name="Lu Y.P."/>
            <person name="Bouck J."/>
            <person name="Flavell R.B."/>
            <person name="Feldmann K.A."/>
        </authorList>
    </citation>
    <scope>NUCLEOTIDE SEQUENCE</scope>
</reference>
<dbReference type="RefSeq" id="NP_001144776.1">
    <property type="nucleotide sequence ID" value="NM_001151304.1"/>
</dbReference>
<feature type="region of interest" description="Disordered" evidence="1">
    <location>
        <begin position="374"/>
        <end position="393"/>
    </location>
</feature>
<dbReference type="EMBL" id="EU970776">
    <property type="protein sequence ID" value="ACG42894.1"/>
    <property type="molecule type" value="mRNA"/>
</dbReference>
<accession>B6U0L1</accession>
<organism evidence="2">
    <name type="scientific">Zea mays</name>
    <name type="common">Maize</name>
    <dbReference type="NCBI Taxonomy" id="4577"/>
    <lineage>
        <taxon>Eukaryota</taxon>
        <taxon>Viridiplantae</taxon>
        <taxon>Streptophyta</taxon>
        <taxon>Embryophyta</taxon>
        <taxon>Tracheophyta</taxon>
        <taxon>Spermatophyta</taxon>
        <taxon>Magnoliopsida</taxon>
        <taxon>Liliopsida</taxon>
        <taxon>Poales</taxon>
        <taxon>Poaceae</taxon>
        <taxon>PACMAD clade</taxon>
        <taxon>Panicoideae</taxon>
        <taxon>Andropogonodae</taxon>
        <taxon>Andropogoneae</taxon>
        <taxon>Tripsacinae</taxon>
        <taxon>Zea</taxon>
    </lineage>
</organism>
<dbReference type="OrthoDB" id="1933187at2759"/>